<organism evidence="2 3">
    <name type="scientific">Antrihabitans cavernicola</name>
    <dbReference type="NCBI Taxonomy" id="2495913"/>
    <lineage>
        <taxon>Bacteria</taxon>
        <taxon>Bacillati</taxon>
        <taxon>Actinomycetota</taxon>
        <taxon>Actinomycetes</taxon>
        <taxon>Mycobacteriales</taxon>
        <taxon>Nocardiaceae</taxon>
        <taxon>Antrihabitans</taxon>
    </lineage>
</organism>
<dbReference type="Gene3D" id="1.10.10.10">
    <property type="entry name" value="Winged helix-like DNA-binding domain superfamily/Winged helix DNA-binding domain"/>
    <property type="match status" value="1"/>
</dbReference>
<dbReference type="PANTHER" id="PTHR33169">
    <property type="entry name" value="PADR-FAMILY TRANSCRIPTIONAL REGULATOR"/>
    <property type="match status" value="1"/>
</dbReference>
<dbReference type="InterPro" id="IPR036390">
    <property type="entry name" value="WH_DNA-bd_sf"/>
</dbReference>
<dbReference type="OrthoDB" id="8443918at2"/>
<feature type="domain" description="Transcription regulator PadR N-terminal" evidence="1">
    <location>
        <begin position="2"/>
        <end position="67"/>
    </location>
</feature>
<dbReference type="Pfam" id="PF03551">
    <property type="entry name" value="PadR"/>
    <property type="match status" value="1"/>
</dbReference>
<name>A0A5A7S9D9_9NOCA</name>
<dbReference type="AlphaFoldDB" id="A0A5A7S9D9"/>
<reference evidence="2 3" key="1">
    <citation type="submission" date="2019-07" db="EMBL/GenBank/DDBJ databases">
        <title>Rhodococcus cavernicolus sp. nov., isolated from a cave.</title>
        <authorList>
            <person name="Lee S.D."/>
        </authorList>
    </citation>
    <scope>NUCLEOTIDE SEQUENCE [LARGE SCALE GENOMIC DNA]</scope>
    <source>
        <strain evidence="2 3">C1-24</strain>
    </source>
</reference>
<proteinExistence type="predicted"/>
<dbReference type="Proteomes" id="UP000322244">
    <property type="component" value="Unassembled WGS sequence"/>
</dbReference>
<gene>
    <name evidence="2" type="ORF">FOY51_12565</name>
</gene>
<accession>A0A5A7S9D9</accession>
<dbReference type="InterPro" id="IPR036388">
    <property type="entry name" value="WH-like_DNA-bd_sf"/>
</dbReference>
<dbReference type="EMBL" id="VLNY01000005">
    <property type="protein sequence ID" value="KAA0022778.1"/>
    <property type="molecule type" value="Genomic_DNA"/>
</dbReference>
<dbReference type="InterPro" id="IPR005149">
    <property type="entry name" value="Tscrpt_reg_PadR_N"/>
</dbReference>
<evidence type="ECO:0000313" key="3">
    <source>
        <dbReference type="Proteomes" id="UP000322244"/>
    </source>
</evidence>
<dbReference type="SUPFAM" id="SSF46785">
    <property type="entry name" value="Winged helix' DNA-binding domain"/>
    <property type="match status" value="1"/>
</dbReference>
<comment type="caution">
    <text evidence="2">The sequence shown here is derived from an EMBL/GenBank/DDBJ whole genome shotgun (WGS) entry which is preliminary data.</text>
</comment>
<sequence>MHPYEMYQLLIQRREDWIVKVRPGSLYHTVDRMAEQKLVRSAGTDRDGNRPERTIYDITATGRDALTARVTELLANPIREYPLFPLALAEAHNLPADTAVTLLRQRVAALDTEIAELDAMAEFVRSDNVPRVYWLNIEYARTVVAAQVDWLRQLIDQIVDGSLPWQCIKINHSAESRLT</sequence>
<dbReference type="PANTHER" id="PTHR33169:SF27">
    <property type="entry name" value="TRANSCRIPTIONAL REGULATOR PADR FAMILY PROTEIN"/>
    <property type="match status" value="1"/>
</dbReference>
<evidence type="ECO:0000259" key="1">
    <source>
        <dbReference type="Pfam" id="PF03551"/>
    </source>
</evidence>
<keyword evidence="3" id="KW-1185">Reference proteome</keyword>
<evidence type="ECO:0000313" key="2">
    <source>
        <dbReference type="EMBL" id="KAA0022778.1"/>
    </source>
</evidence>
<protein>
    <submittedName>
        <fullName evidence="2">PadR family transcriptional regulator</fullName>
    </submittedName>
</protein>
<dbReference type="InterPro" id="IPR052509">
    <property type="entry name" value="Metal_resp_DNA-bind_regulator"/>
</dbReference>